<dbReference type="InterPro" id="IPR002048">
    <property type="entry name" value="EF_hand_dom"/>
</dbReference>
<evidence type="ECO:0000259" key="2">
    <source>
        <dbReference type="PROSITE" id="PS50222"/>
    </source>
</evidence>
<dbReference type="GO" id="GO:0005509">
    <property type="term" value="F:calcium ion binding"/>
    <property type="evidence" value="ECO:0007669"/>
    <property type="project" value="InterPro"/>
</dbReference>
<feature type="domain" description="EF-hand" evidence="2">
    <location>
        <begin position="107"/>
        <end position="132"/>
    </location>
</feature>
<dbReference type="CDD" id="cd00051">
    <property type="entry name" value="EFh"/>
    <property type="match status" value="1"/>
</dbReference>
<dbReference type="InterPro" id="IPR018247">
    <property type="entry name" value="EF_Hand_1_Ca_BS"/>
</dbReference>
<dbReference type="PROSITE" id="PS50222">
    <property type="entry name" value="EF_HAND_2"/>
    <property type="match status" value="2"/>
</dbReference>
<dbReference type="SUPFAM" id="SSF47473">
    <property type="entry name" value="EF-hand"/>
    <property type="match status" value="1"/>
</dbReference>
<organism evidence="3">
    <name type="scientific">Lotharella oceanica</name>
    <dbReference type="NCBI Taxonomy" id="641309"/>
    <lineage>
        <taxon>Eukaryota</taxon>
        <taxon>Sar</taxon>
        <taxon>Rhizaria</taxon>
        <taxon>Cercozoa</taxon>
        <taxon>Chlorarachniophyceae</taxon>
        <taxon>Lotharella</taxon>
    </lineage>
</organism>
<protein>
    <recommendedName>
        <fullName evidence="2">EF-hand domain-containing protein</fullName>
    </recommendedName>
</protein>
<feature type="domain" description="EF-hand" evidence="2">
    <location>
        <begin position="63"/>
        <end position="98"/>
    </location>
</feature>
<keyword evidence="1" id="KW-0106">Calcium</keyword>
<dbReference type="PROSITE" id="PS00018">
    <property type="entry name" value="EF_HAND_1"/>
    <property type="match status" value="1"/>
</dbReference>
<dbReference type="InterPro" id="IPR011992">
    <property type="entry name" value="EF-hand-dom_pair"/>
</dbReference>
<dbReference type="Pfam" id="PF13499">
    <property type="entry name" value="EF-hand_7"/>
    <property type="match status" value="1"/>
</dbReference>
<proteinExistence type="predicted"/>
<dbReference type="EMBL" id="HBHP01013422">
    <property type="protein sequence ID" value="CAD9760822.1"/>
    <property type="molecule type" value="Transcribed_RNA"/>
</dbReference>
<dbReference type="AlphaFoldDB" id="A0A7S2XA19"/>
<sequence>MSSELLKGNVMIGTCCNECAKAPITGDIYIRPTNDFHLCKKCYDDISEEKKKANYNDLVKCSTFGEVVDLLFKTIDSNNSGCISVDETTKFLKGVGETDGSSKVIQKMMDTNKDGKVSKEELIDFIIKITKAGGGI</sequence>
<gene>
    <name evidence="3" type="ORF">LSP00402_LOCUS8363</name>
</gene>
<dbReference type="Gene3D" id="1.10.238.10">
    <property type="entry name" value="EF-hand"/>
    <property type="match status" value="1"/>
</dbReference>
<evidence type="ECO:0000256" key="1">
    <source>
        <dbReference type="ARBA" id="ARBA00022837"/>
    </source>
</evidence>
<evidence type="ECO:0000313" key="3">
    <source>
        <dbReference type="EMBL" id="CAD9760822.1"/>
    </source>
</evidence>
<dbReference type="SMART" id="SM00054">
    <property type="entry name" value="EFh"/>
    <property type="match status" value="2"/>
</dbReference>
<name>A0A7S2XA19_9EUKA</name>
<reference evidence="3" key="1">
    <citation type="submission" date="2021-01" db="EMBL/GenBank/DDBJ databases">
        <authorList>
            <person name="Corre E."/>
            <person name="Pelletier E."/>
            <person name="Niang G."/>
            <person name="Scheremetjew M."/>
            <person name="Finn R."/>
            <person name="Kale V."/>
            <person name="Holt S."/>
            <person name="Cochrane G."/>
            <person name="Meng A."/>
            <person name="Brown T."/>
            <person name="Cohen L."/>
        </authorList>
    </citation>
    <scope>NUCLEOTIDE SEQUENCE</scope>
    <source>
        <strain evidence="3">CCMP622</strain>
    </source>
</reference>
<accession>A0A7S2XA19</accession>